<evidence type="ECO:0000313" key="7">
    <source>
        <dbReference type="EnsemblProtists" id="PYU1_T010473"/>
    </source>
</evidence>
<keyword evidence="3 5" id="KW-1133">Transmembrane helix</keyword>
<feature type="transmembrane region" description="Helical" evidence="5">
    <location>
        <begin position="299"/>
        <end position="320"/>
    </location>
</feature>
<dbReference type="GO" id="GO:0016020">
    <property type="term" value="C:membrane"/>
    <property type="evidence" value="ECO:0007669"/>
    <property type="project" value="UniProtKB-SubCell"/>
</dbReference>
<dbReference type="GO" id="GO:0005254">
    <property type="term" value="F:chloride channel activity"/>
    <property type="evidence" value="ECO:0007669"/>
    <property type="project" value="TreeGrafter"/>
</dbReference>
<evidence type="ECO:0000259" key="6">
    <source>
        <dbReference type="Pfam" id="PF04547"/>
    </source>
</evidence>
<dbReference type="InParanoid" id="K3WZS4"/>
<name>K3WZS4_GLOUD</name>
<evidence type="ECO:0000256" key="1">
    <source>
        <dbReference type="ARBA" id="ARBA00004141"/>
    </source>
</evidence>
<proteinExistence type="predicted"/>
<evidence type="ECO:0000256" key="5">
    <source>
        <dbReference type="SAM" id="Phobius"/>
    </source>
</evidence>
<reference evidence="7" key="3">
    <citation type="submission" date="2015-02" db="UniProtKB">
        <authorList>
            <consortium name="EnsemblProtists"/>
        </authorList>
    </citation>
    <scope>IDENTIFICATION</scope>
    <source>
        <strain evidence="7">DAOM BR144</strain>
    </source>
</reference>
<reference evidence="8" key="1">
    <citation type="journal article" date="2010" name="Genome Biol.">
        <title>Genome sequence of the necrotrophic plant pathogen Pythium ultimum reveals original pathogenicity mechanisms and effector repertoire.</title>
        <authorList>
            <person name="Levesque C.A."/>
            <person name="Brouwer H."/>
            <person name="Cano L."/>
            <person name="Hamilton J.P."/>
            <person name="Holt C."/>
            <person name="Huitema E."/>
            <person name="Raffaele S."/>
            <person name="Robideau G.P."/>
            <person name="Thines M."/>
            <person name="Win J."/>
            <person name="Zerillo M.M."/>
            <person name="Beakes G.W."/>
            <person name="Boore J.L."/>
            <person name="Busam D."/>
            <person name="Dumas B."/>
            <person name="Ferriera S."/>
            <person name="Fuerstenberg S.I."/>
            <person name="Gachon C.M."/>
            <person name="Gaulin E."/>
            <person name="Govers F."/>
            <person name="Grenville-Briggs L."/>
            <person name="Horner N."/>
            <person name="Hostetler J."/>
            <person name="Jiang R.H."/>
            <person name="Johnson J."/>
            <person name="Krajaejun T."/>
            <person name="Lin H."/>
            <person name="Meijer H.J."/>
            <person name="Moore B."/>
            <person name="Morris P."/>
            <person name="Phuntmart V."/>
            <person name="Puiu D."/>
            <person name="Shetty J."/>
            <person name="Stajich J.E."/>
            <person name="Tripathy S."/>
            <person name="Wawra S."/>
            <person name="van West P."/>
            <person name="Whitty B.R."/>
            <person name="Coutinho P.M."/>
            <person name="Henrissat B."/>
            <person name="Martin F."/>
            <person name="Thomas P.D."/>
            <person name="Tyler B.M."/>
            <person name="De Vries R.P."/>
            <person name="Kamoun S."/>
            <person name="Yandell M."/>
            <person name="Tisserat N."/>
            <person name="Buell C.R."/>
        </authorList>
    </citation>
    <scope>NUCLEOTIDE SEQUENCE</scope>
    <source>
        <strain evidence="8">DAOM:BR144</strain>
    </source>
</reference>
<keyword evidence="4 5" id="KW-0472">Membrane</keyword>
<feature type="transmembrane region" description="Helical" evidence="5">
    <location>
        <begin position="377"/>
        <end position="401"/>
    </location>
</feature>
<evidence type="ECO:0000256" key="4">
    <source>
        <dbReference type="ARBA" id="ARBA00023136"/>
    </source>
</evidence>
<dbReference type="AlphaFoldDB" id="K3WZS4"/>
<accession>K3WZS4</accession>
<evidence type="ECO:0000313" key="8">
    <source>
        <dbReference type="Proteomes" id="UP000019132"/>
    </source>
</evidence>
<organism evidence="7 8">
    <name type="scientific">Globisporangium ultimum (strain ATCC 200006 / CBS 805.95 / DAOM BR144)</name>
    <name type="common">Pythium ultimum</name>
    <dbReference type="NCBI Taxonomy" id="431595"/>
    <lineage>
        <taxon>Eukaryota</taxon>
        <taxon>Sar</taxon>
        <taxon>Stramenopiles</taxon>
        <taxon>Oomycota</taxon>
        <taxon>Peronosporomycetes</taxon>
        <taxon>Pythiales</taxon>
        <taxon>Pythiaceae</taxon>
        <taxon>Globisporangium</taxon>
    </lineage>
</organism>
<dbReference type="InterPro" id="IPR049452">
    <property type="entry name" value="Anoctamin_TM"/>
</dbReference>
<dbReference type="HOGENOM" id="CLU_678991_0_0_1"/>
<keyword evidence="2 5" id="KW-0812">Transmembrane</keyword>
<feature type="domain" description="Anoctamin transmembrane" evidence="6">
    <location>
        <begin position="257"/>
        <end position="398"/>
    </location>
</feature>
<sequence>MADAAAQPPSNPETEIHIIEELASSPLLNEMVAKREERHLSSSVVSLAVQDDQWSFTPPVSPRSGASLLKPGHYRYLRVGSELEGALYDFAIVTHRKPVDEKFFIGSSPEKKHDGPETRIIDKLVAHGLDVDIIEGDFSRMVKGASEGSKYFVLLVSGNEEALTAYGRRLKFQTWLRSGNSREVDALVKGNPIVTPADRIQVIDHIIREGAKITTSTPYVHSVFPVHDPKTNEYLLKTFIQSPRLELVSERFLAKMRAHFGEKVAYYFAFMDCYNKSLLPIAILGVLLTCFRNVLGMAMYMRVLVVWALLVSVVWSYWVLKKWSHRNNELNFQWDNDADTKTVVYYRNPKFRGESFINPVTGLQDQSYASWKRYPKYVAVLLFMILQISIMMLVIACWITAFEVIQ</sequence>
<dbReference type="PANTHER" id="PTHR12308:SF73">
    <property type="entry name" value="ANOCTAMIN"/>
    <property type="match status" value="1"/>
</dbReference>
<keyword evidence="8" id="KW-1185">Reference proteome</keyword>
<dbReference type="EnsemblProtists" id="PYU1_T010473">
    <property type="protein sequence ID" value="PYU1_T010473"/>
    <property type="gene ID" value="PYU1_G010451"/>
</dbReference>
<comment type="subcellular location">
    <subcellularLocation>
        <location evidence="1">Membrane</location>
        <topology evidence="1">Multi-pass membrane protein</topology>
    </subcellularLocation>
</comment>
<dbReference type="InterPro" id="IPR007632">
    <property type="entry name" value="Anoctamin"/>
</dbReference>
<protein>
    <recommendedName>
        <fullName evidence="6">Anoctamin transmembrane domain-containing protein</fullName>
    </recommendedName>
</protein>
<dbReference type="Pfam" id="PF04547">
    <property type="entry name" value="Anoctamin"/>
    <property type="match status" value="1"/>
</dbReference>
<dbReference type="eggNOG" id="KOG2513">
    <property type="taxonomic scope" value="Eukaryota"/>
</dbReference>
<evidence type="ECO:0000256" key="2">
    <source>
        <dbReference type="ARBA" id="ARBA00022692"/>
    </source>
</evidence>
<evidence type="ECO:0000256" key="3">
    <source>
        <dbReference type="ARBA" id="ARBA00022989"/>
    </source>
</evidence>
<dbReference type="EMBL" id="GL376596">
    <property type="status" value="NOT_ANNOTATED_CDS"/>
    <property type="molecule type" value="Genomic_DNA"/>
</dbReference>
<dbReference type="VEuPathDB" id="FungiDB:PYU1_G010451"/>
<dbReference type="PANTHER" id="PTHR12308">
    <property type="entry name" value="ANOCTAMIN"/>
    <property type="match status" value="1"/>
</dbReference>
<dbReference type="Proteomes" id="UP000019132">
    <property type="component" value="Unassembled WGS sequence"/>
</dbReference>
<reference evidence="8" key="2">
    <citation type="submission" date="2010-04" db="EMBL/GenBank/DDBJ databases">
        <authorList>
            <person name="Buell R."/>
            <person name="Hamilton J."/>
            <person name="Hostetler J."/>
        </authorList>
    </citation>
    <scope>NUCLEOTIDE SEQUENCE [LARGE SCALE GENOMIC DNA]</scope>
    <source>
        <strain evidence="8">DAOM:BR144</strain>
    </source>
</reference>